<dbReference type="PANTHER" id="PTHR30388:SF6">
    <property type="entry name" value="XANTHINE DEHYDROGENASE SUBUNIT A-RELATED"/>
    <property type="match status" value="1"/>
</dbReference>
<feature type="domain" description="XdhC- CoxI" evidence="1">
    <location>
        <begin position="13"/>
        <end position="78"/>
    </location>
</feature>
<dbReference type="RefSeq" id="WP_011393501.1">
    <property type="nucleotide sequence ID" value="NZ_DF238840.1"/>
</dbReference>
<evidence type="ECO:0000313" key="2">
    <source>
        <dbReference type="EMBL" id="GAF25196.1"/>
    </source>
</evidence>
<dbReference type="EMBL" id="DF238840">
    <property type="protein sequence ID" value="GAF25196.1"/>
    <property type="molecule type" value="Genomic_DNA"/>
</dbReference>
<dbReference type="InterPro" id="IPR052698">
    <property type="entry name" value="MoCofactor_Util/Proc"/>
</dbReference>
<gene>
    <name evidence="2" type="ORF">MTY_0526</name>
</gene>
<dbReference type="Pfam" id="PF02625">
    <property type="entry name" value="XdhC_CoxI"/>
    <property type="match status" value="1"/>
</dbReference>
<dbReference type="Proteomes" id="UP000063718">
    <property type="component" value="Unassembled WGS sequence"/>
</dbReference>
<name>A0A0S6UC92_NEOTH</name>
<evidence type="ECO:0000259" key="1">
    <source>
        <dbReference type="Pfam" id="PF02625"/>
    </source>
</evidence>
<dbReference type="AlphaFoldDB" id="A0A0S6UC92"/>
<sequence length="109" mass="11624">MDRELIGEVIKSLQQGKRCALATIIQVKGSAPREAGTRMLISADGHIQGTVGGGCAEAAIRQRALMVLDRGRPEIYHLDLTADTAEDEGMVCGGVMDVFIEPLEVIGEC</sequence>
<proteinExistence type="predicted"/>
<dbReference type="PANTHER" id="PTHR30388">
    <property type="entry name" value="ALDEHYDE OXIDOREDUCTASE MOLYBDENUM COFACTOR ASSEMBLY PROTEIN"/>
    <property type="match status" value="1"/>
</dbReference>
<dbReference type="InterPro" id="IPR003777">
    <property type="entry name" value="XdhC_CoxI"/>
</dbReference>
<organism evidence="2">
    <name type="scientific">Moorella thermoacetica Y72</name>
    <dbReference type="NCBI Taxonomy" id="1325331"/>
    <lineage>
        <taxon>Bacteria</taxon>
        <taxon>Bacillati</taxon>
        <taxon>Bacillota</taxon>
        <taxon>Clostridia</taxon>
        <taxon>Neomoorellales</taxon>
        <taxon>Neomoorellaceae</taxon>
        <taxon>Neomoorella</taxon>
    </lineage>
</organism>
<dbReference type="GeneID" id="45618049"/>
<accession>A0A0S6UC92</accession>
<reference evidence="2" key="1">
    <citation type="journal article" date="2014" name="Gene">
        <title>Genome-guided analysis of transformation efficiency and carbon dioxide assimilation by Moorella thermoacetica Y72.</title>
        <authorList>
            <person name="Tsukahara K."/>
            <person name="Kita A."/>
            <person name="Nakashimada Y."/>
            <person name="Hoshino T."/>
            <person name="Murakami K."/>
        </authorList>
    </citation>
    <scope>NUCLEOTIDE SEQUENCE [LARGE SCALE GENOMIC DNA]</scope>
    <source>
        <strain evidence="2">Y72</strain>
    </source>
</reference>
<protein>
    <submittedName>
        <fullName evidence="2">Xanthine and CO dehydrogenases maturation factor, XdhC/CoxF family</fullName>
    </submittedName>
</protein>